<name>A0ABQ0QHB6_9PROT</name>
<evidence type="ECO:0000313" key="2">
    <source>
        <dbReference type="Proteomes" id="UP001062443"/>
    </source>
</evidence>
<comment type="caution">
    <text evidence="1">The sequence shown here is derived from an EMBL/GenBank/DDBJ whole genome shotgun (WGS) entry which is preliminary data.</text>
</comment>
<protein>
    <submittedName>
        <fullName evidence="1">DNA polymerase III subunit chi</fullName>
    </submittedName>
</protein>
<dbReference type="InterPro" id="IPR007459">
    <property type="entry name" value="DNA_pol3_chi"/>
</dbReference>
<sequence>MSSAVEIGFYHLTRTTLDQVLPTLLGKTLDAGERAVVCCSSVEQVSALDAALWAVKEPVWLPHGTEKMGHAAWQPIWLTAGIDVPNGAKFLFRIDGAGPELLEPFTRVFDVFDGHDEAQVQRARQRWKNLKNAGHRLVYWKQGERGWAKAG</sequence>
<dbReference type="Gene3D" id="3.40.50.10110">
    <property type="entry name" value="DNA polymerase III subunit chi"/>
    <property type="match status" value="1"/>
</dbReference>
<dbReference type="SUPFAM" id="SSF102400">
    <property type="entry name" value="DNA polymerase III chi subunit"/>
    <property type="match status" value="1"/>
</dbReference>
<reference evidence="1" key="1">
    <citation type="submission" date="2013-04" db="EMBL/GenBank/DDBJ databases">
        <title>The genome sequencing project of 58 acetic acid bacteria.</title>
        <authorList>
            <person name="Okamoto-Kainuma A."/>
            <person name="Ishikawa M."/>
            <person name="Umino S."/>
            <person name="Koizumi Y."/>
            <person name="Shiwa Y."/>
            <person name="Yoshikawa H."/>
            <person name="Matsutani M."/>
            <person name="Matsushita K."/>
        </authorList>
    </citation>
    <scope>NUCLEOTIDE SEQUENCE</scope>
    <source>
        <strain evidence="1">NBRC 106556</strain>
    </source>
</reference>
<dbReference type="NCBIfam" id="NF004347">
    <property type="entry name" value="PRK05728.1-4"/>
    <property type="match status" value="1"/>
</dbReference>
<dbReference type="PANTHER" id="PTHR38767:SF1">
    <property type="entry name" value="DNA POLYMERASE III SUBUNIT CHI"/>
    <property type="match status" value="1"/>
</dbReference>
<organism evidence="1 2">
    <name type="scientific">Neokomagataea tanensis NBRC 106556</name>
    <dbReference type="NCBI Taxonomy" id="1223519"/>
    <lineage>
        <taxon>Bacteria</taxon>
        <taxon>Pseudomonadati</taxon>
        <taxon>Pseudomonadota</taxon>
        <taxon>Alphaproteobacteria</taxon>
        <taxon>Acetobacterales</taxon>
        <taxon>Acetobacteraceae</taxon>
        <taxon>Neokomagataea</taxon>
    </lineage>
</organism>
<dbReference type="RefSeq" id="WP_068168959.1">
    <property type="nucleotide sequence ID" value="NZ_BAQB01000005.1"/>
</dbReference>
<dbReference type="InterPro" id="IPR036768">
    <property type="entry name" value="PolIII_chi_sf"/>
</dbReference>
<evidence type="ECO:0000313" key="1">
    <source>
        <dbReference type="EMBL" id="GBR44840.1"/>
    </source>
</evidence>
<dbReference type="EMBL" id="BAQB01000005">
    <property type="protein sequence ID" value="GBR44840.1"/>
    <property type="molecule type" value="Genomic_DNA"/>
</dbReference>
<dbReference type="Pfam" id="PF04364">
    <property type="entry name" value="DNA_pol3_chi"/>
    <property type="match status" value="1"/>
</dbReference>
<gene>
    <name evidence="1" type="ORF">AA106556_0560</name>
</gene>
<dbReference type="PANTHER" id="PTHR38767">
    <property type="entry name" value="DNA POLYMERASE III SUBUNIT CHI"/>
    <property type="match status" value="1"/>
</dbReference>
<proteinExistence type="predicted"/>
<dbReference type="Proteomes" id="UP001062443">
    <property type="component" value="Unassembled WGS sequence"/>
</dbReference>
<keyword evidence="2" id="KW-1185">Reference proteome</keyword>
<accession>A0ABQ0QHB6</accession>